<protein>
    <submittedName>
        <fullName evidence="2">Uncharacterized protein</fullName>
    </submittedName>
</protein>
<dbReference type="Proteomes" id="UP001153269">
    <property type="component" value="Unassembled WGS sequence"/>
</dbReference>
<keyword evidence="3" id="KW-1185">Reference proteome</keyword>
<gene>
    <name evidence="2" type="ORF">PLEPLA_LOCUS27366</name>
</gene>
<feature type="region of interest" description="Disordered" evidence="1">
    <location>
        <begin position="175"/>
        <end position="219"/>
    </location>
</feature>
<evidence type="ECO:0000256" key="1">
    <source>
        <dbReference type="SAM" id="MobiDB-lite"/>
    </source>
</evidence>
<reference evidence="2" key="1">
    <citation type="submission" date="2020-03" db="EMBL/GenBank/DDBJ databases">
        <authorList>
            <person name="Weist P."/>
        </authorList>
    </citation>
    <scope>NUCLEOTIDE SEQUENCE</scope>
</reference>
<evidence type="ECO:0000313" key="3">
    <source>
        <dbReference type="Proteomes" id="UP001153269"/>
    </source>
</evidence>
<accession>A0A9N7YVT5</accession>
<evidence type="ECO:0000313" key="2">
    <source>
        <dbReference type="EMBL" id="CAB1439584.1"/>
    </source>
</evidence>
<dbReference type="AlphaFoldDB" id="A0A9N7YVT5"/>
<comment type="caution">
    <text evidence="2">The sequence shown here is derived from an EMBL/GenBank/DDBJ whole genome shotgun (WGS) entry which is preliminary data.</text>
</comment>
<proteinExistence type="predicted"/>
<sequence>MERWWQEKKNWVFVSCLCFNEEVQKVEPGARPDVCRSENGAESRIGLGLNTKPKVSLSKWTASSVRRGPSSGLHAPGWRATCKRGINRVVSSREYSPRFVETASDGIQTLVKPSLRERHRRRETRSREVLRRAISKTPGESRDATFYCTSTRTPERGRNQRGESDIEQRWMVVGGGNEERGERVKCSPDSGSAPRPPSHTLALESKRALSPPPGSGRASVLEEVMKSLLNEF</sequence>
<organism evidence="2 3">
    <name type="scientific">Pleuronectes platessa</name>
    <name type="common">European plaice</name>
    <dbReference type="NCBI Taxonomy" id="8262"/>
    <lineage>
        <taxon>Eukaryota</taxon>
        <taxon>Metazoa</taxon>
        <taxon>Chordata</taxon>
        <taxon>Craniata</taxon>
        <taxon>Vertebrata</taxon>
        <taxon>Euteleostomi</taxon>
        <taxon>Actinopterygii</taxon>
        <taxon>Neopterygii</taxon>
        <taxon>Teleostei</taxon>
        <taxon>Neoteleostei</taxon>
        <taxon>Acanthomorphata</taxon>
        <taxon>Carangaria</taxon>
        <taxon>Pleuronectiformes</taxon>
        <taxon>Pleuronectoidei</taxon>
        <taxon>Pleuronectidae</taxon>
        <taxon>Pleuronectes</taxon>
    </lineage>
</organism>
<name>A0A9N7YVT5_PLEPL</name>
<feature type="compositionally biased region" description="Basic and acidic residues" evidence="1">
    <location>
        <begin position="177"/>
        <end position="186"/>
    </location>
</feature>
<dbReference type="EMBL" id="CADEAL010002305">
    <property type="protein sequence ID" value="CAB1439584.1"/>
    <property type="molecule type" value="Genomic_DNA"/>
</dbReference>